<sequence length="23" mass="2531">MFGSLSCCRMKHPPMSLKTFAGT</sequence>
<name>A0A0E9R7U9_ANGAN</name>
<proteinExistence type="predicted"/>
<protein>
    <submittedName>
        <fullName evidence="1">Uncharacterized protein</fullName>
    </submittedName>
</protein>
<reference evidence="1" key="1">
    <citation type="submission" date="2014-11" db="EMBL/GenBank/DDBJ databases">
        <authorList>
            <person name="Amaro Gonzalez C."/>
        </authorList>
    </citation>
    <scope>NUCLEOTIDE SEQUENCE</scope>
</reference>
<reference evidence="1" key="2">
    <citation type="journal article" date="2015" name="Fish Shellfish Immunol.">
        <title>Early steps in the European eel (Anguilla anguilla)-Vibrio vulnificus interaction in the gills: Role of the RtxA13 toxin.</title>
        <authorList>
            <person name="Callol A."/>
            <person name="Pajuelo D."/>
            <person name="Ebbesson L."/>
            <person name="Teles M."/>
            <person name="MacKenzie S."/>
            <person name="Amaro C."/>
        </authorList>
    </citation>
    <scope>NUCLEOTIDE SEQUENCE</scope>
</reference>
<dbReference type="EMBL" id="GBXM01084022">
    <property type="protein sequence ID" value="JAH24555.1"/>
    <property type="molecule type" value="Transcribed_RNA"/>
</dbReference>
<dbReference type="AlphaFoldDB" id="A0A0E9R7U9"/>
<accession>A0A0E9R7U9</accession>
<evidence type="ECO:0000313" key="1">
    <source>
        <dbReference type="EMBL" id="JAH24555.1"/>
    </source>
</evidence>
<organism evidence="1">
    <name type="scientific">Anguilla anguilla</name>
    <name type="common">European freshwater eel</name>
    <name type="synonym">Muraena anguilla</name>
    <dbReference type="NCBI Taxonomy" id="7936"/>
    <lineage>
        <taxon>Eukaryota</taxon>
        <taxon>Metazoa</taxon>
        <taxon>Chordata</taxon>
        <taxon>Craniata</taxon>
        <taxon>Vertebrata</taxon>
        <taxon>Euteleostomi</taxon>
        <taxon>Actinopterygii</taxon>
        <taxon>Neopterygii</taxon>
        <taxon>Teleostei</taxon>
        <taxon>Anguilliformes</taxon>
        <taxon>Anguillidae</taxon>
        <taxon>Anguilla</taxon>
    </lineage>
</organism>